<dbReference type="Proteomes" id="UP000831701">
    <property type="component" value="Chromosome 22"/>
</dbReference>
<dbReference type="EMBL" id="CM041552">
    <property type="protein sequence ID" value="KAI3354610.1"/>
    <property type="molecule type" value="Genomic_DNA"/>
</dbReference>
<comment type="caution">
    <text evidence="1">The sequence shown here is derived from an EMBL/GenBank/DDBJ whole genome shotgun (WGS) entry which is preliminary data.</text>
</comment>
<evidence type="ECO:0000313" key="1">
    <source>
        <dbReference type="EMBL" id="KAI3354610.1"/>
    </source>
</evidence>
<sequence>MEQGAESLKGKSLKTLDSVVFDEEEQSITATKSSAKKGKKTATERGKTACQQYQHYQQKYWITDRLSSRWFYKDSSHCGQVTASTHQNLNISYPEAQGATVEFLQRCLFKINPDKGSKVENTPKKQLAVSPKVLTLTKNADYEWRD</sequence>
<reference evidence="1" key="1">
    <citation type="submission" date="2022-04" db="EMBL/GenBank/DDBJ databases">
        <title>Jade perch genome.</title>
        <authorList>
            <person name="Chao B."/>
        </authorList>
    </citation>
    <scope>NUCLEOTIDE SEQUENCE</scope>
    <source>
        <strain evidence="1">CB-2022</strain>
    </source>
</reference>
<name>A0ACB8VGM1_9TELE</name>
<accession>A0ACB8VGM1</accession>
<gene>
    <name evidence="1" type="ORF">L3Q82_019116</name>
</gene>
<protein>
    <submittedName>
        <fullName evidence="1">Uncharacterized protein</fullName>
    </submittedName>
</protein>
<organism evidence="1 2">
    <name type="scientific">Scortum barcoo</name>
    <name type="common">barcoo grunter</name>
    <dbReference type="NCBI Taxonomy" id="214431"/>
    <lineage>
        <taxon>Eukaryota</taxon>
        <taxon>Metazoa</taxon>
        <taxon>Chordata</taxon>
        <taxon>Craniata</taxon>
        <taxon>Vertebrata</taxon>
        <taxon>Euteleostomi</taxon>
        <taxon>Actinopterygii</taxon>
        <taxon>Neopterygii</taxon>
        <taxon>Teleostei</taxon>
        <taxon>Neoteleostei</taxon>
        <taxon>Acanthomorphata</taxon>
        <taxon>Eupercaria</taxon>
        <taxon>Centrarchiformes</taxon>
        <taxon>Terapontoidei</taxon>
        <taxon>Terapontidae</taxon>
        <taxon>Scortum</taxon>
    </lineage>
</organism>
<proteinExistence type="predicted"/>
<evidence type="ECO:0000313" key="2">
    <source>
        <dbReference type="Proteomes" id="UP000831701"/>
    </source>
</evidence>
<keyword evidence="2" id="KW-1185">Reference proteome</keyword>